<dbReference type="EMBL" id="CZDF01000139">
    <property type="protein sequence ID" value="CUR31944.1"/>
    <property type="molecule type" value="Genomic_DNA"/>
</dbReference>
<gene>
    <name evidence="1" type="ORF">PL9214350002</name>
</gene>
<accession>A0A1J1LHH5</accession>
<sequence>MSLTECQLELKKLLLMELTMTNTTITNQNPELTKIHINQLLDQLIVDYQNTKSDRKAISAEFSISEAEFTVLEEIELLTTDIRGYANQIKVIGYLENVQEKIRILQKMRVFDIPIIAQLYFHTPGKYENFKSYLRMLDYLRLLILEYLNLSQAIS</sequence>
<organism evidence="1 2">
    <name type="scientific">Planktothrix tepida PCC 9214</name>
    <dbReference type="NCBI Taxonomy" id="671072"/>
    <lineage>
        <taxon>Bacteria</taxon>
        <taxon>Bacillati</taxon>
        <taxon>Cyanobacteriota</taxon>
        <taxon>Cyanophyceae</taxon>
        <taxon>Oscillatoriophycideae</taxon>
        <taxon>Oscillatoriales</taxon>
        <taxon>Microcoleaceae</taxon>
        <taxon>Planktothrix</taxon>
    </lineage>
</organism>
<reference evidence="2" key="1">
    <citation type="submission" date="2015-10" db="EMBL/GenBank/DDBJ databases">
        <authorList>
            <person name="Regsiter A."/>
            <person name="william w."/>
        </authorList>
    </citation>
    <scope>NUCLEOTIDE SEQUENCE [LARGE SCALE GENOMIC DNA]</scope>
</reference>
<dbReference type="AlphaFoldDB" id="A0A1J1LHH5"/>
<name>A0A1J1LHH5_9CYAN</name>
<keyword evidence="2" id="KW-1185">Reference proteome</keyword>
<dbReference type="Proteomes" id="UP000184315">
    <property type="component" value="Unassembled WGS sequence"/>
</dbReference>
<protein>
    <submittedName>
        <fullName evidence="1">Uncharacterized protein</fullName>
    </submittedName>
</protein>
<evidence type="ECO:0000313" key="2">
    <source>
        <dbReference type="Proteomes" id="UP000184315"/>
    </source>
</evidence>
<evidence type="ECO:0000313" key="1">
    <source>
        <dbReference type="EMBL" id="CUR31944.1"/>
    </source>
</evidence>
<proteinExistence type="predicted"/>